<comment type="caution">
    <text evidence="1">The sequence shown here is derived from an EMBL/GenBank/DDBJ whole genome shotgun (WGS) entry which is preliminary data.</text>
</comment>
<proteinExistence type="predicted"/>
<keyword evidence="2" id="KW-1185">Reference proteome</keyword>
<reference evidence="1 2" key="1">
    <citation type="submission" date="2021-06" db="EMBL/GenBank/DDBJ databases">
        <title>Caerostris extrusa draft genome.</title>
        <authorList>
            <person name="Kono N."/>
            <person name="Arakawa K."/>
        </authorList>
    </citation>
    <scope>NUCLEOTIDE SEQUENCE [LARGE SCALE GENOMIC DNA]</scope>
</reference>
<evidence type="ECO:0000313" key="2">
    <source>
        <dbReference type="Proteomes" id="UP001054945"/>
    </source>
</evidence>
<accession>A0AAV4N1J2</accession>
<protein>
    <submittedName>
        <fullName evidence="1">Uncharacterized protein</fullName>
    </submittedName>
</protein>
<dbReference type="Proteomes" id="UP001054945">
    <property type="component" value="Unassembled WGS sequence"/>
</dbReference>
<gene>
    <name evidence="1" type="ORF">CEXT_544901</name>
</gene>
<name>A0AAV4N1J2_CAEEX</name>
<evidence type="ECO:0000313" key="1">
    <source>
        <dbReference type="EMBL" id="GIX78712.1"/>
    </source>
</evidence>
<organism evidence="1 2">
    <name type="scientific">Caerostris extrusa</name>
    <name type="common">Bark spider</name>
    <name type="synonym">Caerostris bankana</name>
    <dbReference type="NCBI Taxonomy" id="172846"/>
    <lineage>
        <taxon>Eukaryota</taxon>
        <taxon>Metazoa</taxon>
        <taxon>Ecdysozoa</taxon>
        <taxon>Arthropoda</taxon>
        <taxon>Chelicerata</taxon>
        <taxon>Arachnida</taxon>
        <taxon>Araneae</taxon>
        <taxon>Araneomorphae</taxon>
        <taxon>Entelegynae</taxon>
        <taxon>Araneoidea</taxon>
        <taxon>Araneidae</taxon>
        <taxon>Caerostris</taxon>
    </lineage>
</organism>
<sequence length="87" mass="9453">MILGVHKQLQQRLFVNTCSVLLCGGDQSLARPIEFKQTYLADHLSPLGRVRSMVAGQGKGAGSPDIPCPDTRLGVKYIRPSSEDTVE</sequence>
<dbReference type="EMBL" id="BPLR01002862">
    <property type="protein sequence ID" value="GIX78712.1"/>
    <property type="molecule type" value="Genomic_DNA"/>
</dbReference>
<dbReference type="AlphaFoldDB" id="A0AAV4N1J2"/>